<feature type="transmembrane region" description="Helical" evidence="7">
    <location>
        <begin position="165"/>
        <end position="198"/>
    </location>
</feature>
<feature type="domain" description="PhoU" evidence="8">
    <location>
        <begin position="441"/>
        <end position="522"/>
    </location>
</feature>
<evidence type="ECO:0000259" key="8">
    <source>
        <dbReference type="Pfam" id="PF01895"/>
    </source>
</evidence>
<dbReference type="PANTHER" id="PTHR10010:SF46">
    <property type="entry name" value="SODIUM-DEPENDENT PHOSPHATE TRANSPORT PROTEIN 2B"/>
    <property type="match status" value="1"/>
</dbReference>
<reference evidence="10" key="1">
    <citation type="submission" date="2016-10" db="EMBL/GenBank/DDBJ databases">
        <authorList>
            <person name="Varghese N."/>
            <person name="Submissions S."/>
        </authorList>
    </citation>
    <scope>NUCLEOTIDE SEQUENCE [LARGE SCALE GENOMIC DNA]</scope>
    <source>
        <strain evidence="10">DSM 26894</strain>
    </source>
</reference>
<dbReference type="AlphaFoldDB" id="A0A1I6W4Z9"/>
<feature type="region of interest" description="Disordered" evidence="6">
    <location>
        <begin position="530"/>
        <end position="554"/>
    </location>
</feature>
<dbReference type="Gene3D" id="1.20.58.220">
    <property type="entry name" value="Phosphate transport system protein phou homolog 2, domain 2"/>
    <property type="match status" value="1"/>
</dbReference>
<keyword evidence="5 7" id="KW-0472">Membrane</keyword>
<feature type="transmembrane region" description="Helical" evidence="7">
    <location>
        <begin position="51"/>
        <end position="75"/>
    </location>
</feature>
<keyword evidence="3 7" id="KW-0812">Transmembrane</keyword>
<dbReference type="SUPFAM" id="SSF109755">
    <property type="entry name" value="PhoU-like"/>
    <property type="match status" value="1"/>
</dbReference>
<accession>A0A1I6W4Z9</accession>
<dbReference type="STRING" id="311180.SAMN04488050_11523"/>
<dbReference type="Proteomes" id="UP000199392">
    <property type="component" value="Unassembled WGS sequence"/>
</dbReference>
<dbReference type="Pfam" id="PF02690">
    <property type="entry name" value="Na_Pi_cotrans"/>
    <property type="match status" value="2"/>
</dbReference>
<evidence type="ECO:0000256" key="6">
    <source>
        <dbReference type="SAM" id="MobiDB-lite"/>
    </source>
</evidence>
<dbReference type="RefSeq" id="WP_092430273.1">
    <property type="nucleotide sequence ID" value="NZ_FNCL01000018.1"/>
</dbReference>
<dbReference type="InterPro" id="IPR026022">
    <property type="entry name" value="PhoU_dom"/>
</dbReference>
<evidence type="ECO:0000313" key="10">
    <source>
        <dbReference type="Proteomes" id="UP000199392"/>
    </source>
</evidence>
<dbReference type="Pfam" id="PF01895">
    <property type="entry name" value="PhoU"/>
    <property type="match status" value="2"/>
</dbReference>
<gene>
    <name evidence="9" type="ORF">SAMN04488050_11523</name>
</gene>
<dbReference type="OrthoDB" id="5778511at2"/>
<proteinExistence type="predicted"/>
<evidence type="ECO:0000256" key="7">
    <source>
        <dbReference type="SAM" id="Phobius"/>
    </source>
</evidence>
<dbReference type="GO" id="GO:0044341">
    <property type="term" value="P:sodium-dependent phosphate transport"/>
    <property type="evidence" value="ECO:0007669"/>
    <property type="project" value="InterPro"/>
</dbReference>
<dbReference type="EMBL" id="FOZW01000015">
    <property type="protein sequence ID" value="SFT21059.1"/>
    <property type="molecule type" value="Genomic_DNA"/>
</dbReference>
<feature type="transmembrane region" description="Helical" evidence="7">
    <location>
        <begin position="87"/>
        <end position="110"/>
    </location>
</feature>
<evidence type="ECO:0000256" key="2">
    <source>
        <dbReference type="ARBA" id="ARBA00022475"/>
    </source>
</evidence>
<keyword evidence="2" id="KW-1003">Cell membrane</keyword>
<protein>
    <submittedName>
        <fullName evidence="9">Phosphate:Na+ symporter</fullName>
    </submittedName>
</protein>
<dbReference type="GO" id="GO:0005436">
    <property type="term" value="F:sodium:phosphate symporter activity"/>
    <property type="evidence" value="ECO:0007669"/>
    <property type="project" value="InterPro"/>
</dbReference>
<dbReference type="NCBIfam" id="NF037997">
    <property type="entry name" value="Na_Pi_symport"/>
    <property type="match status" value="1"/>
</dbReference>
<evidence type="ECO:0000256" key="5">
    <source>
        <dbReference type="ARBA" id="ARBA00023136"/>
    </source>
</evidence>
<organism evidence="9 10">
    <name type="scientific">Alloyangia pacifica</name>
    <dbReference type="NCBI Taxonomy" id="311180"/>
    <lineage>
        <taxon>Bacteria</taxon>
        <taxon>Pseudomonadati</taxon>
        <taxon>Pseudomonadota</taxon>
        <taxon>Alphaproteobacteria</taxon>
        <taxon>Rhodobacterales</taxon>
        <taxon>Roseobacteraceae</taxon>
        <taxon>Alloyangia</taxon>
    </lineage>
</organism>
<dbReference type="InterPro" id="IPR038078">
    <property type="entry name" value="PhoU-like_sf"/>
</dbReference>
<dbReference type="GO" id="GO:0005886">
    <property type="term" value="C:plasma membrane"/>
    <property type="evidence" value="ECO:0007669"/>
    <property type="project" value="UniProtKB-SubCell"/>
</dbReference>
<evidence type="ECO:0000256" key="4">
    <source>
        <dbReference type="ARBA" id="ARBA00022989"/>
    </source>
</evidence>
<comment type="subcellular location">
    <subcellularLocation>
        <location evidence="1">Cell membrane</location>
        <topology evidence="1">Multi-pass membrane protein</topology>
    </subcellularLocation>
</comment>
<evidence type="ECO:0000313" key="9">
    <source>
        <dbReference type="EMBL" id="SFT21059.1"/>
    </source>
</evidence>
<feature type="transmembrane region" description="Helical" evidence="7">
    <location>
        <begin position="130"/>
        <end position="153"/>
    </location>
</feature>
<feature type="transmembrane region" description="Helical" evidence="7">
    <location>
        <begin position="210"/>
        <end position="233"/>
    </location>
</feature>
<sequence>MSETVVLLNLGGAVALLLVGLSQIRVGVDRAAGARLRHFLALSTRTGPRALLSGLGVTLALQSSTATALLAASFTERGIMTSRQGQVAMLGANVGTAITAWVVSLHLGWISPLAILVGHAVGRGSGARRIGFGRAIVGVGLVLLSLGLLDAASTPIRDSEALKVLLAMLSSAPVIALAFAAVIALLSASSLAAVMMIASLAAAGQLSQELVIPLVLGANVGGALPAVIATLGAAPSMRRLTLANLAVRGLGAVVALAALPLLDVGALADPIAAHLGFNLALLLVGWPLAEPIARAFEHLLPDVPTPREAPRFLAEEELSTPTVALASATREVLAVGDVIERMLVQILASFRTMDLAPLAEVPALEDRIDRTQQEVKLYVARLLRHELSDRQRRRAIAVVDYVINLEHVGDIAEKGLASMTRKRAEEGLRFSDEGYLELIGLFSMTLDTLKSAQTVFATEDPGLAREMIEGKVEVRRRERQSAERHLARLRAAQSESVDTSSLHLDMLRDLKRITAHLASVAHPIMDEQGLLDESRLRPDARPAPQLGRNAREGA</sequence>
<evidence type="ECO:0000256" key="1">
    <source>
        <dbReference type="ARBA" id="ARBA00004651"/>
    </source>
</evidence>
<dbReference type="InterPro" id="IPR003841">
    <property type="entry name" value="Na/Pi_transpt"/>
</dbReference>
<name>A0A1I6W4Z9_9RHOB</name>
<dbReference type="PANTHER" id="PTHR10010">
    <property type="entry name" value="SOLUTE CARRIER FAMILY 34 SODIUM PHOSPHATE , MEMBER 2-RELATED"/>
    <property type="match status" value="1"/>
</dbReference>
<keyword evidence="10" id="KW-1185">Reference proteome</keyword>
<feature type="domain" description="PhoU" evidence="8">
    <location>
        <begin position="335"/>
        <end position="414"/>
    </location>
</feature>
<keyword evidence="4 7" id="KW-1133">Transmembrane helix</keyword>
<evidence type="ECO:0000256" key="3">
    <source>
        <dbReference type="ARBA" id="ARBA00022692"/>
    </source>
</evidence>
<feature type="transmembrane region" description="Helical" evidence="7">
    <location>
        <begin position="245"/>
        <end position="265"/>
    </location>
</feature>